<evidence type="ECO:0000313" key="2">
    <source>
        <dbReference type="EMBL" id="MFC7070567.1"/>
    </source>
</evidence>
<proteinExistence type="predicted"/>
<dbReference type="Pfam" id="PF26227">
    <property type="entry name" value="DUF8053"/>
    <property type="match status" value="1"/>
</dbReference>
<evidence type="ECO:0000259" key="1">
    <source>
        <dbReference type="Pfam" id="PF26227"/>
    </source>
</evidence>
<sequence length="87" mass="9700">MQTLQNKSGSGIVTLPKADLDRDEVLDDGEIPAEQNLVVDRLGRRVYLVRLVDDGHIPNPEETEVVERLAAQRLMQQDAFGRMGNAD</sequence>
<dbReference type="RefSeq" id="WP_390210753.1">
    <property type="nucleotide sequence ID" value="NZ_JBHTAH010000012.1"/>
</dbReference>
<reference evidence="2 3" key="1">
    <citation type="journal article" date="2019" name="Int. J. Syst. Evol. Microbiol.">
        <title>The Global Catalogue of Microorganisms (GCM) 10K type strain sequencing project: providing services to taxonomists for standard genome sequencing and annotation.</title>
        <authorList>
            <consortium name="The Broad Institute Genomics Platform"/>
            <consortium name="The Broad Institute Genome Sequencing Center for Infectious Disease"/>
            <person name="Wu L."/>
            <person name="Ma J."/>
        </authorList>
    </citation>
    <scope>NUCLEOTIDE SEQUENCE [LARGE SCALE GENOMIC DNA]</scope>
    <source>
        <strain evidence="2 3">DT31</strain>
    </source>
</reference>
<dbReference type="AlphaFoldDB" id="A0ABD5WBC4"/>
<feature type="domain" description="DUF8053" evidence="1">
    <location>
        <begin position="1"/>
        <end position="54"/>
    </location>
</feature>
<dbReference type="Proteomes" id="UP001596461">
    <property type="component" value="Unassembled WGS sequence"/>
</dbReference>
<keyword evidence="3" id="KW-1185">Reference proteome</keyword>
<dbReference type="InterPro" id="IPR058366">
    <property type="entry name" value="DUF8053"/>
</dbReference>
<organism evidence="2 3">
    <name type="scientific">Halobaculum lipolyticum</name>
    <dbReference type="NCBI Taxonomy" id="3032001"/>
    <lineage>
        <taxon>Archaea</taxon>
        <taxon>Methanobacteriati</taxon>
        <taxon>Methanobacteriota</taxon>
        <taxon>Stenosarchaea group</taxon>
        <taxon>Halobacteria</taxon>
        <taxon>Halobacteriales</taxon>
        <taxon>Haloferacaceae</taxon>
        <taxon>Halobaculum</taxon>
    </lineage>
</organism>
<protein>
    <recommendedName>
        <fullName evidence="1">DUF8053 domain-containing protein</fullName>
    </recommendedName>
</protein>
<name>A0ABD5WBC4_9EURY</name>
<dbReference type="EMBL" id="JBHTAH010000012">
    <property type="protein sequence ID" value="MFC7070567.1"/>
    <property type="molecule type" value="Genomic_DNA"/>
</dbReference>
<comment type="caution">
    <text evidence="2">The sequence shown here is derived from an EMBL/GenBank/DDBJ whole genome shotgun (WGS) entry which is preliminary data.</text>
</comment>
<gene>
    <name evidence="2" type="ORF">ACFQL9_13015</name>
</gene>
<evidence type="ECO:0000313" key="3">
    <source>
        <dbReference type="Proteomes" id="UP001596461"/>
    </source>
</evidence>
<accession>A0ABD5WBC4</accession>